<keyword evidence="6" id="KW-0472">Membrane</keyword>
<dbReference type="PANTHER" id="PTHR42826">
    <property type="entry name" value="DICARBOXYLATE TRANSPORTER 2.1, CHLOROPLASTIC"/>
    <property type="match status" value="1"/>
</dbReference>
<evidence type="ECO:0000313" key="8">
    <source>
        <dbReference type="EMBL" id="CAK0888311.1"/>
    </source>
</evidence>
<organism evidence="8 9">
    <name type="scientific">Prorocentrum cordatum</name>
    <dbReference type="NCBI Taxonomy" id="2364126"/>
    <lineage>
        <taxon>Eukaryota</taxon>
        <taxon>Sar</taxon>
        <taxon>Alveolata</taxon>
        <taxon>Dinophyceae</taxon>
        <taxon>Prorocentrales</taxon>
        <taxon>Prorocentraceae</taxon>
        <taxon>Prorocentrum</taxon>
    </lineage>
</organism>
<comment type="caution">
    <text evidence="8">The sequence shown here is derived from an EMBL/GenBank/DDBJ whole genome shotgun (WGS) entry which is preliminary data.</text>
</comment>
<feature type="region of interest" description="Disordered" evidence="7">
    <location>
        <begin position="212"/>
        <end position="280"/>
    </location>
</feature>
<accession>A0ABN9WNS2</accession>
<evidence type="ECO:0000256" key="2">
    <source>
        <dbReference type="ARBA" id="ARBA00007349"/>
    </source>
</evidence>
<dbReference type="InterPro" id="IPR001898">
    <property type="entry name" value="SLC13A/DASS"/>
</dbReference>
<reference evidence="8" key="1">
    <citation type="submission" date="2023-10" db="EMBL/GenBank/DDBJ databases">
        <authorList>
            <person name="Chen Y."/>
            <person name="Shah S."/>
            <person name="Dougan E. K."/>
            <person name="Thang M."/>
            <person name="Chan C."/>
        </authorList>
    </citation>
    <scope>NUCLEOTIDE SEQUENCE [LARGE SCALE GENOMIC DNA]</scope>
</reference>
<protein>
    <submittedName>
        <fullName evidence="8">Uncharacterized protein</fullName>
    </submittedName>
</protein>
<proteinExistence type="inferred from homology"/>
<dbReference type="EMBL" id="CAUYUJ010019059">
    <property type="protein sequence ID" value="CAK0888311.1"/>
    <property type="molecule type" value="Genomic_DNA"/>
</dbReference>
<evidence type="ECO:0000256" key="1">
    <source>
        <dbReference type="ARBA" id="ARBA00004478"/>
    </source>
</evidence>
<dbReference type="Pfam" id="PF00939">
    <property type="entry name" value="Na_sulph_symp"/>
    <property type="match status" value="1"/>
</dbReference>
<keyword evidence="3" id="KW-0812">Transmembrane</keyword>
<dbReference type="Proteomes" id="UP001189429">
    <property type="component" value="Unassembled WGS sequence"/>
</dbReference>
<comment type="similarity">
    <text evidence="2">Belongs to the SLC13A/DASS transporter (TC 2.A.47) family. DIT1 subfamily.</text>
</comment>
<evidence type="ECO:0000256" key="3">
    <source>
        <dbReference type="ARBA" id="ARBA00022692"/>
    </source>
</evidence>
<gene>
    <name evidence="8" type="ORF">PCOR1329_LOCUS69123</name>
</gene>
<keyword evidence="4" id="KW-1001">Plastid inner membrane</keyword>
<name>A0ABN9WNS2_9DINO</name>
<evidence type="ECO:0000256" key="6">
    <source>
        <dbReference type="ARBA" id="ARBA00023136"/>
    </source>
</evidence>
<keyword evidence="9" id="KW-1185">Reference proteome</keyword>
<evidence type="ECO:0000313" key="9">
    <source>
        <dbReference type="Proteomes" id="UP001189429"/>
    </source>
</evidence>
<evidence type="ECO:0000256" key="5">
    <source>
        <dbReference type="ARBA" id="ARBA00022989"/>
    </source>
</evidence>
<keyword evidence="5" id="KW-1133">Transmembrane helix</keyword>
<keyword evidence="4" id="KW-0934">Plastid</keyword>
<dbReference type="InterPro" id="IPR030676">
    <property type="entry name" value="CitT-rel"/>
</dbReference>
<evidence type="ECO:0000256" key="4">
    <source>
        <dbReference type="ARBA" id="ARBA00022780"/>
    </source>
</evidence>
<sequence>MDATSATLQGVALRGLCSGYFETHVSPVLKYVSQSQEHINVQLEDIRKALSSKASVAEVLTREEFQRFKASNLLEDSKGVSTLARLQDLTATLKGKADAKAVPTREQLSQLDSSVQRKLSQFSSTLELRVANLATAVEQLQASPAFAAKEVCAESGGLAGSSEAAKAALQAQESYTEEMKRIKVLVAAAGSRFDKQLREVRAQIKELREELRADPQAAPVASGRGEAPGEADELTTPRGLPLATPLGERWPGRSLSDLGRPESEVGSDIGSQAPSFAPSYTGLSPDELQELKKVQAVVGAAGTAFTKELKDIRRQMGEQKERLGRLESLVTLQKVTLSVSGSFESGRFFAGHNVEFVMEDVTVVARFCSYTWGKMRGATVMVSTCGANFANVRRKFAIRQSERAHFPSARAATALSESTRVSFTRGLRVIAPLRISGAASANAAAAAQPRAGAGAAAHGGRRSGRGRLARLALAAAAGLALWRRLPPWVPPAPGSAEGGAAEAHGAEARRRLAGVFGATLAAAALDDALPPGALAVAALSAAVASDALPLERAASGFGSEVPWLVLASFFLARAFESTGLSQRVGLHFLRAFGGSAPDLAYGLCLAEVGLGLLLPSSAARSVGILLPLAAAVEHEASAAGAGGEGGELRAFLALAAFHATAHGASLWITGACLNFMALGVARDLGAETARGDFVEWLLPASVPALVGLVATPAVAAALAGVRSWHARTPDLPAKATARLAELPPPSREESILMAILAVAAAMWS</sequence>
<feature type="non-terminal residue" evidence="8">
    <location>
        <position position="764"/>
    </location>
</feature>
<evidence type="ECO:0000256" key="7">
    <source>
        <dbReference type="SAM" id="MobiDB-lite"/>
    </source>
</evidence>
<comment type="subcellular location">
    <subcellularLocation>
        <location evidence="1">Plastid</location>
        <location evidence="1">Chloroplast inner membrane</location>
        <topology evidence="1">Multi-pass membrane protein</topology>
    </subcellularLocation>
</comment>